<evidence type="ECO:0000256" key="4">
    <source>
        <dbReference type="SAM" id="MobiDB-lite"/>
    </source>
</evidence>
<gene>
    <name evidence="6" type="ORF">THAOC_11372</name>
</gene>
<dbReference type="GO" id="GO:0071230">
    <property type="term" value="P:cellular response to amino acid stimulus"/>
    <property type="evidence" value="ECO:0007669"/>
    <property type="project" value="TreeGrafter"/>
</dbReference>
<dbReference type="SUPFAM" id="SSF50978">
    <property type="entry name" value="WD40 repeat-like"/>
    <property type="match status" value="1"/>
</dbReference>
<dbReference type="GO" id="GO:0030307">
    <property type="term" value="P:positive regulation of cell growth"/>
    <property type="evidence" value="ECO:0007669"/>
    <property type="project" value="TreeGrafter"/>
</dbReference>
<evidence type="ECO:0000256" key="2">
    <source>
        <dbReference type="ARBA" id="ARBA00022574"/>
    </source>
</evidence>
<dbReference type="GO" id="GO:0010506">
    <property type="term" value="P:regulation of autophagy"/>
    <property type="evidence" value="ECO:0007669"/>
    <property type="project" value="TreeGrafter"/>
</dbReference>
<dbReference type="GO" id="GO:0030674">
    <property type="term" value="F:protein-macromolecule adaptor activity"/>
    <property type="evidence" value="ECO:0007669"/>
    <property type="project" value="TreeGrafter"/>
</dbReference>
<protein>
    <recommendedName>
        <fullName evidence="5">Raptor N-terminal CASPase-like domain-containing protein</fullName>
    </recommendedName>
</protein>
<dbReference type="InterPro" id="IPR004083">
    <property type="entry name" value="Raptor"/>
</dbReference>
<dbReference type="OrthoDB" id="10262360at2759"/>
<dbReference type="GO" id="GO:0031929">
    <property type="term" value="P:TOR signaling"/>
    <property type="evidence" value="ECO:0007669"/>
    <property type="project" value="InterPro"/>
</dbReference>
<evidence type="ECO:0000313" key="6">
    <source>
        <dbReference type="EMBL" id="EJK67574.1"/>
    </source>
</evidence>
<feature type="region of interest" description="Disordered" evidence="4">
    <location>
        <begin position="109"/>
        <end position="137"/>
    </location>
</feature>
<dbReference type="GO" id="GO:0031931">
    <property type="term" value="C:TORC1 complex"/>
    <property type="evidence" value="ECO:0007669"/>
    <property type="project" value="InterPro"/>
</dbReference>
<dbReference type="GO" id="GO:0005737">
    <property type="term" value="C:cytoplasm"/>
    <property type="evidence" value="ECO:0007669"/>
    <property type="project" value="TreeGrafter"/>
</dbReference>
<dbReference type="InterPro" id="IPR029347">
    <property type="entry name" value="Raptor_N"/>
</dbReference>
<comment type="similarity">
    <text evidence="1">Belongs to the WD repeat RAPTOR family.</text>
</comment>
<feature type="compositionally biased region" description="Polar residues" evidence="4">
    <location>
        <begin position="1129"/>
        <end position="1140"/>
    </location>
</feature>
<dbReference type="InterPro" id="IPR001680">
    <property type="entry name" value="WD40_rpt"/>
</dbReference>
<comment type="caution">
    <text evidence="6">The sequence shown here is derived from an EMBL/GenBank/DDBJ whole genome shotgun (WGS) entry which is preliminary data.</text>
</comment>
<dbReference type="InterPro" id="IPR011989">
    <property type="entry name" value="ARM-like"/>
</dbReference>
<dbReference type="OMA" id="TEVCTND"/>
<dbReference type="InterPro" id="IPR036322">
    <property type="entry name" value="WD40_repeat_dom_sf"/>
</dbReference>
<dbReference type="PANTHER" id="PTHR12848:SF16">
    <property type="entry name" value="REGULATORY-ASSOCIATED PROTEIN OF MTOR"/>
    <property type="match status" value="1"/>
</dbReference>
<feature type="region of interest" description="Disordered" evidence="4">
    <location>
        <begin position="1084"/>
        <end position="1163"/>
    </location>
</feature>
<evidence type="ECO:0000256" key="3">
    <source>
        <dbReference type="ARBA" id="ARBA00022737"/>
    </source>
</evidence>
<dbReference type="PRINTS" id="PR01547">
    <property type="entry name" value="YEAST176DUF"/>
</dbReference>
<accession>K0SRG6</accession>
<dbReference type="Pfam" id="PF02985">
    <property type="entry name" value="HEAT"/>
    <property type="match status" value="1"/>
</dbReference>
<proteinExistence type="inferred from homology"/>
<name>K0SRG6_THAOC</name>
<dbReference type="eggNOG" id="KOG1517">
    <property type="taxonomic scope" value="Eukaryota"/>
</dbReference>
<dbReference type="InterPro" id="IPR016024">
    <property type="entry name" value="ARM-type_fold"/>
</dbReference>
<feature type="compositionally biased region" description="Polar residues" evidence="4">
    <location>
        <begin position="1107"/>
        <end position="1120"/>
    </location>
</feature>
<dbReference type="SMART" id="SM00320">
    <property type="entry name" value="WD40"/>
    <property type="match status" value="5"/>
</dbReference>
<organism evidence="6 7">
    <name type="scientific">Thalassiosira oceanica</name>
    <name type="common">Marine diatom</name>
    <dbReference type="NCBI Taxonomy" id="159749"/>
    <lineage>
        <taxon>Eukaryota</taxon>
        <taxon>Sar</taxon>
        <taxon>Stramenopiles</taxon>
        <taxon>Ochrophyta</taxon>
        <taxon>Bacillariophyta</taxon>
        <taxon>Coscinodiscophyceae</taxon>
        <taxon>Thalassiosirophycidae</taxon>
        <taxon>Thalassiosirales</taxon>
        <taxon>Thalassiosiraceae</taxon>
        <taxon>Thalassiosira</taxon>
    </lineage>
</organism>
<keyword evidence="7" id="KW-1185">Reference proteome</keyword>
<dbReference type="SUPFAM" id="SSF48371">
    <property type="entry name" value="ARM repeat"/>
    <property type="match status" value="1"/>
</dbReference>
<sequence length="1638" mass="181171">MSNSIQSSYTEYVEYYPRQKRAPYLMRRNQGKSNGGEVGWDLLMTESDFDGRNPAGSSLKPIKFKSSPNLAVHPMDSMRRRSSFARMLSHFGLIDEGVEADNLLGPGADFEDSEIPLRRRKASASDHRRSSIGDQSMRDFGGVASQAAAIDGAFDITSIPKWARHDPNVLVMKDGKPVTVGTIIYHHNLLSDDGIHSGAGNQYTITPTWRLRERMKTVGVCLVLALNIGTDPPDLVKPTPCAKLQCWLDPTSISRLKAKERIGERLEQQYAKWQQRSKLKYRRALDPTVSAVKDLCIRMRESAKNERVLFHFNGQGTPRPTANGEIWLFDKHHTNYIPLSVCDLRRWIGKPSIVVLDCSGAGVLMPYFTQPLLEENTGGYESSNVPYIRSSSAITEEHDSGGAEYLKPIRDTIVLCPTAQGEWLPLNYPELPADLFTSCLTTPIQIALRWFVFKNPLSTHGLDIETVADSIPGKLTDRKTPLGELNWIFTAITDTIAFNVLPSQLFMRLFRQDLLLASLFRNFLLAERILKTLGCTPMTYPELPSTFNHPLWDAWDLAVEQILLNHIKRSNDSLESTEEEVSERRGGLNIVKSPSLSPPPPDCGEINTPFFAEQLTAFEIWLEYAASKPKNQLVIKSPPSKEDSRRAMNQLDPPQELPIVLQVLLSQAHRVRALVLLRRFLALGPSAVNLALSVGIFPYVLKLLQSPINEYRSTLIEIWCEILAFDATCQADILKDKALKHFVVHLQSVESPTRSPTHSYEQQIKAMFIICVICNNYPLGQNEAVNERVHMLLDSLLLQFESHSGSERSEAEIGFPPMHRMWLCICLGNIAKSNTTTQGILFEAGLHLRLFSRLEDDSPDVRAAACYALGHMISIETKKSTVHSHKTPPSFPQAARSPSPAGAPLLPMPVGATPGQLLPQAVPGIGSTSGGQHQQNMPPFVLTPPLPRPEPGSSAFVDEQRLELDLAVGVKLASLIDDVSPLVRLEALIVINRIIGKYKEAFTSIVGNKMGGQQARNDAVGAEPSTQVPKLPAVAEEKIEEIWARLFALRHQDPFPQVQLIVNQIVVLVNERVLNEKNRIRQLSRTSQHRPDTLAEEETSTLTSISKRTATSLNLSTAMSSPPRRALRPTSSATSFTIGTPTPPVAAAPLSPTRRASHTTTSLSGRHADSFAIDVGSVVPAEGDYPLLESMFFAWKAVEFGQVSSSEDNNLDPLSDQGAMSKYRRVRNDAMFRKSHIIKNTFAVLAEGPARVSRFGGYAESDAAAGLMEREVEEKKNALQLQEAGLFKIKNFSSTSLLSFHSFEPALIATGNGYVNVYNAETNEHMVTFPNGSKCCQVTSCSWLNDESNSLLLAGGADGKIRVFDGLFLPNDGISREKPSLVSSFVAAPEIATETRYTSGLVSEWQQLGGRLFVGGNSAFIRLYDLAAEKCINSFNTKSETCSVTTLATAWQKDISGYSGLGPDVIIAGYGNGSVRLFDARSNNGELILHSSGEGFGRQRRKRYTTYSETGHNSWVVDLSFRNYGSRQEIVSGCVEGNIKFFDLRYREALRTIDHGHKMQMTALSSHSKIPMIAAGSPSQYIKIMSYDGLTNQMIRFHRDEQRIGPVSSLTFHPHLPFLAAGFADGTYSSRVPVTLGM</sequence>
<evidence type="ECO:0000313" key="7">
    <source>
        <dbReference type="Proteomes" id="UP000266841"/>
    </source>
</evidence>
<dbReference type="Pfam" id="PF14538">
    <property type="entry name" value="Raptor_N"/>
    <property type="match status" value="1"/>
</dbReference>
<dbReference type="InterPro" id="IPR000357">
    <property type="entry name" value="HEAT"/>
</dbReference>
<reference evidence="6 7" key="1">
    <citation type="journal article" date="2012" name="Genome Biol.">
        <title>Genome and low-iron response of an oceanic diatom adapted to chronic iron limitation.</title>
        <authorList>
            <person name="Lommer M."/>
            <person name="Specht M."/>
            <person name="Roy A.S."/>
            <person name="Kraemer L."/>
            <person name="Andreson R."/>
            <person name="Gutowska M.A."/>
            <person name="Wolf J."/>
            <person name="Bergner S.V."/>
            <person name="Schilhabel M.B."/>
            <person name="Klostermeier U.C."/>
            <person name="Beiko R.G."/>
            <person name="Rosenstiel P."/>
            <person name="Hippler M."/>
            <person name="Laroche J."/>
        </authorList>
    </citation>
    <scope>NUCLEOTIDE SEQUENCE [LARGE SCALE GENOMIC DNA]</scope>
    <source>
        <strain evidence="6 7">CCMP1005</strain>
    </source>
</reference>
<dbReference type="Pfam" id="PF00400">
    <property type="entry name" value="WD40"/>
    <property type="match status" value="1"/>
</dbReference>
<dbReference type="GO" id="GO:0009267">
    <property type="term" value="P:cellular response to starvation"/>
    <property type="evidence" value="ECO:0007669"/>
    <property type="project" value="TreeGrafter"/>
</dbReference>
<dbReference type="EMBL" id="AGNL01012917">
    <property type="protein sequence ID" value="EJK67574.1"/>
    <property type="molecule type" value="Genomic_DNA"/>
</dbReference>
<dbReference type="Gene3D" id="2.130.10.10">
    <property type="entry name" value="YVTN repeat-like/Quinoprotein amine dehydrogenase"/>
    <property type="match status" value="2"/>
</dbReference>
<evidence type="ECO:0000259" key="5">
    <source>
        <dbReference type="SMART" id="SM01302"/>
    </source>
</evidence>
<feature type="domain" description="Raptor N-terminal CASPase-like" evidence="5">
    <location>
        <begin position="214"/>
        <end position="369"/>
    </location>
</feature>
<dbReference type="Gene3D" id="1.25.10.10">
    <property type="entry name" value="Leucine-rich Repeat Variant"/>
    <property type="match status" value="1"/>
</dbReference>
<dbReference type="Proteomes" id="UP000266841">
    <property type="component" value="Unassembled WGS sequence"/>
</dbReference>
<dbReference type="SMART" id="SM01302">
    <property type="entry name" value="Raptor_N"/>
    <property type="match status" value="1"/>
</dbReference>
<keyword evidence="3" id="KW-0677">Repeat</keyword>
<dbReference type="PANTHER" id="PTHR12848">
    <property type="entry name" value="REGULATORY-ASSOCIATED PROTEIN OF MTOR"/>
    <property type="match status" value="1"/>
</dbReference>
<feature type="region of interest" description="Disordered" evidence="4">
    <location>
        <begin position="882"/>
        <end position="903"/>
    </location>
</feature>
<keyword evidence="2" id="KW-0853">WD repeat</keyword>
<evidence type="ECO:0000256" key="1">
    <source>
        <dbReference type="ARBA" id="ARBA00009257"/>
    </source>
</evidence>
<dbReference type="InterPro" id="IPR015943">
    <property type="entry name" value="WD40/YVTN_repeat-like_dom_sf"/>
</dbReference>